<reference evidence="3 4" key="1">
    <citation type="submission" date="2014-02" db="EMBL/GenBank/DDBJ databases">
        <title>The small core and large imbalanced accessory genome model reveals a collaborative survival strategy of Sorangium cellulosum strains in nature.</title>
        <authorList>
            <person name="Han K."/>
            <person name="Peng R."/>
            <person name="Blom J."/>
            <person name="Li Y.-Z."/>
        </authorList>
    </citation>
    <scope>NUCLEOTIDE SEQUENCE [LARGE SCALE GENOMIC DNA]</scope>
    <source>
        <strain evidence="2 3">So0007-03</strain>
        <strain evidence="1 4">So0157-18</strain>
    </source>
</reference>
<dbReference type="Proteomes" id="UP000075502">
    <property type="component" value="Unassembled WGS sequence"/>
</dbReference>
<evidence type="ECO:0000313" key="4">
    <source>
        <dbReference type="Proteomes" id="UP000075604"/>
    </source>
</evidence>
<dbReference type="AlphaFoldDB" id="A0A150P903"/>
<dbReference type="InterPro" id="IPR010667">
    <property type="entry name" value="Phage_T4_Gp19"/>
</dbReference>
<dbReference type="PANTHER" id="PTHR38009:SF1">
    <property type="entry name" value="CONSERVED HYPOTHETICAL PHAGE TAIL PROTEIN"/>
    <property type="match status" value="1"/>
</dbReference>
<accession>A0A150P903</accession>
<comment type="caution">
    <text evidence="1">The sequence shown here is derived from an EMBL/GenBank/DDBJ whole genome shotgun (WGS) entry which is preliminary data.</text>
</comment>
<name>A0A150P903_SORCE</name>
<dbReference type="Pfam" id="PF06841">
    <property type="entry name" value="Phage_T4_gp19"/>
    <property type="match status" value="1"/>
</dbReference>
<protein>
    <recommendedName>
        <fullName evidence="5">Phage tail protein</fullName>
    </recommendedName>
</protein>
<gene>
    <name evidence="1" type="ORF">BE04_20505</name>
    <name evidence="2" type="ORF">BE21_49915</name>
</gene>
<dbReference type="InterPro" id="IPR011747">
    <property type="entry name" value="CHP02241"/>
</dbReference>
<dbReference type="NCBIfam" id="TIGR02241">
    <property type="entry name" value="conserved hypothetical phage tail region protein"/>
    <property type="match status" value="1"/>
</dbReference>
<evidence type="ECO:0000313" key="1">
    <source>
        <dbReference type="EMBL" id="KYF52185.1"/>
    </source>
</evidence>
<organism evidence="1 4">
    <name type="scientific">Sorangium cellulosum</name>
    <name type="common">Polyangium cellulosum</name>
    <dbReference type="NCBI Taxonomy" id="56"/>
    <lineage>
        <taxon>Bacteria</taxon>
        <taxon>Pseudomonadati</taxon>
        <taxon>Myxococcota</taxon>
        <taxon>Polyangia</taxon>
        <taxon>Polyangiales</taxon>
        <taxon>Polyangiaceae</taxon>
        <taxon>Sorangium</taxon>
    </lineage>
</organism>
<dbReference type="GO" id="GO:0005198">
    <property type="term" value="F:structural molecule activity"/>
    <property type="evidence" value="ECO:0007669"/>
    <property type="project" value="InterPro"/>
</dbReference>
<dbReference type="PANTHER" id="PTHR38009">
    <property type="entry name" value="CONSERVED HYPOTHETICAL PHAGE TAIL PROTEIN"/>
    <property type="match status" value="1"/>
</dbReference>
<dbReference type="Proteomes" id="UP000075604">
    <property type="component" value="Unassembled WGS sequence"/>
</dbReference>
<sequence>MAFQATVLKYDPYRKFKFLVKWDNLYVAGVSKISALTKSVEPVDWRTGGDHNSTAKVPGVTKYEPITLERGLSADARFMDWMKLVNTYQAAGGTVIESVHKFRKNLIIEVYNLPNEKVMSISVFNAWPSKLTVADFDAKANELAIEVLELQHEGWQIDERPDSPEER</sequence>
<dbReference type="EMBL" id="JEME01002577">
    <property type="protein sequence ID" value="KYG03827.1"/>
    <property type="molecule type" value="Genomic_DNA"/>
</dbReference>
<proteinExistence type="predicted"/>
<dbReference type="EMBL" id="JELX01003458">
    <property type="protein sequence ID" value="KYF52185.1"/>
    <property type="molecule type" value="Genomic_DNA"/>
</dbReference>
<evidence type="ECO:0000313" key="2">
    <source>
        <dbReference type="EMBL" id="KYG03827.1"/>
    </source>
</evidence>
<evidence type="ECO:0008006" key="5">
    <source>
        <dbReference type="Google" id="ProtNLM"/>
    </source>
</evidence>
<evidence type="ECO:0000313" key="3">
    <source>
        <dbReference type="Proteomes" id="UP000075502"/>
    </source>
</evidence>